<keyword evidence="1" id="KW-0812">Transmembrane</keyword>
<proteinExistence type="predicted"/>
<accession>A0A5B8CBG0</accession>
<feature type="transmembrane region" description="Helical" evidence="1">
    <location>
        <begin position="160"/>
        <end position="182"/>
    </location>
</feature>
<feature type="transmembrane region" description="Helical" evidence="1">
    <location>
        <begin position="103"/>
        <end position="123"/>
    </location>
</feature>
<dbReference type="Pfam" id="PF03729">
    <property type="entry name" value="DUF308"/>
    <property type="match status" value="1"/>
</dbReference>
<keyword evidence="1" id="KW-1133">Transmembrane helix</keyword>
<dbReference type="EMBL" id="CP041016">
    <property type="protein sequence ID" value="QDC36523.1"/>
    <property type="molecule type" value="Genomic_DNA"/>
</dbReference>
<sequence length="190" mass="20267">MTRTTERWPGIWADSPDRRRAWGWFVGIGFALLLLGLFASVNLLVATVATTYYVGVLMLVGGVLQITHAVGAAKWGRAAFWFLGGLLYLLAGLAVFLNPLFAAAMLTLMLAVSLGLSGATRLWIAFGAGVKGRGWMIASAVASMATALIIAIGWPVNSIWVLGLVLSIDLMFQGVALLLVGWSMKASRAR</sequence>
<dbReference type="InterPro" id="IPR005325">
    <property type="entry name" value="DUF308_memb"/>
</dbReference>
<evidence type="ECO:0000313" key="2">
    <source>
        <dbReference type="EMBL" id="QDC36523.1"/>
    </source>
</evidence>
<reference evidence="2 3" key="1">
    <citation type="submission" date="2019-06" db="EMBL/GenBank/DDBJ databases">
        <title>Genome organization and adaptive potential of archetypical organophosphate degarding Sphingobium fuliginis ATCC 27551.</title>
        <authorList>
            <person name="Sarwar A."/>
            <person name="Parthasarathy S."/>
            <person name="Singh C."/>
            <person name="Siddavattam D."/>
        </authorList>
    </citation>
    <scope>NUCLEOTIDE SEQUENCE [LARGE SCALE GENOMIC DNA]</scope>
    <source>
        <strain evidence="2 3">ATCC 27551</strain>
    </source>
</reference>
<dbReference type="PANTHER" id="PTHR34989">
    <property type="entry name" value="PROTEIN HDED"/>
    <property type="match status" value="1"/>
</dbReference>
<evidence type="ECO:0000313" key="3">
    <source>
        <dbReference type="Proteomes" id="UP000311469"/>
    </source>
</evidence>
<evidence type="ECO:0000256" key="1">
    <source>
        <dbReference type="SAM" id="Phobius"/>
    </source>
</evidence>
<dbReference type="RefSeq" id="WP_021228587.1">
    <property type="nucleotide sequence ID" value="NZ_CP041016.1"/>
</dbReference>
<dbReference type="KEGG" id="sufl:FIL70_03950"/>
<feature type="transmembrane region" description="Helical" evidence="1">
    <location>
        <begin position="21"/>
        <end position="45"/>
    </location>
</feature>
<protein>
    <submittedName>
        <fullName evidence="2">HdeD family acid-resistance protein</fullName>
    </submittedName>
</protein>
<dbReference type="AlphaFoldDB" id="A0A5B8CBG0"/>
<feature type="transmembrane region" description="Helical" evidence="1">
    <location>
        <begin position="135"/>
        <end position="154"/>
    </location>
</feature>
<feature type="transmembrane region" description="Helical" evidence="1">
    <location>
        <begin position="51"/>
        <end position="71"/>
    </location>
</feature>
<name>A0A5B8CBG0_SPHSA</name>
<gene>
    <name evidence="2" type="ORF">FIL70_03950</name>
</gene>
<dbReference type="Proteomes" id="UP000311469">
    <property type="component" value="Chromosome cSF1"/>
</dbReference>
<dbReference type="InterPro" id="IPR052712">
    <property type="entry name" value="Acid_resist_chaperone_HdeD"/>
</dbReference>
<keyword evidence="1" id="KW-0472">Membrane</keyword>
<feature type="transmembrane region" description="Helical" evidence="1">
    <location>
        <begin position="78"/>
        <end position="97"/>
    </location>
</feature>
<dbReference type="PANTHER" id="PTHR34989:SF1">
    <property type="entry name" value="PROTEIN HDED"/>
    <property type="match status" value="1"/>
</dbReference>
<dbReference type="GO" id="GO:0005886">
    <property type="term" value="C:plasma membrane"/>
    <property type="evidence" value="ECO:0007669"/>
    <property type="project" value="TreeGrafter"/>
</dbReference>
<organism evidence="2 3">
    <name type="scientific">Sphingobium fuliginis ATCC 27551</name>
    <dbReference type="NCBI Taxonomy" id="1208342"/>
    <lineage>
        <taxon>Bacteria</taxon>
        <taxon>Pseudomonadati</taxon>
        <taxon>Pseudomonadota</taxon>
        <taxon>Alphaproteobacteria</taxon>
        <taxon>Sphingomonadales</taxon>
        <taxon>Sphingomonadaceae</taxon>
        <taxon>Sphingobium</taxon>
    </lineage>
</organism>